<dbReference type="InterPro" id="IPR003849">
    <property type="entry name" value="Preprotein_translocase_YajC"/>
</dbReference>
<keyword evidence="3" id="KW-1003">Cell membrane</keyword>
<evidence type="ECO:0008006" key="11">
    <source>
        <dbReference type="Google" id="ProtNLM"/>
    </source>
</evidence>
<evidence type="ECO:0000256" key="2">
    <source>
        <dbReference type="ARBA" id="ARBA00022448"/>
    </source>
</evidence>
<dbReference type="EMBL" id="BART01007137">
    <property type="protein sequence ID" value="GAG54318.1"/>
    <property type="molecule type" value="Genomic_DNA"/>
</dbReference>
<sequence>MNWTGLAYAMGGLGGTGGGGAQGGGFAALVPLLLMFAIFYFLLIRPQQKKQKKQRAVLAALKRGDMVVTSGGLHGKITGLTEKVVTLEIAEKVRVKVGRGYIAGTASQEPEPSKK</sequence>
<keyword evidence="2" id="KW-0813">Transport</keyword>
<comment type="subcellular location">
    <subcellularLocation>
        <location evidence="1">Cell membrane</location>
        <topology evidence="1">Single-pass membrane protein</topology>
    </subcellularLocation>
</comment>
<feature type="transmembrane region" description="Helical" evidence="9">
    <location>
        <begin position="20"/>
        <end position="43"/>
    </location>
</feature>
<keyword evidence="7" id="KW-0811">Translocation</keyword>
<proteinExistence type="predicted"/>
<evidence type="ECO:0000256" key="4">
    <source>
        <dbReference type="ARBA" id="ARBA00022692"/>
    </source>
</evidence>
<dbReference type="NCBIfam" id="TIGR00739">
    <property type="entry name" value="yajC"/>
    <property type="match status" value="1"/>
</dbReference>
<reference evidence="10" key="1">
    <citation type="journal article" date="2014" name="Front. Microbiol.">
        <title>High frequency of phylogenetically diverse reductive dehalogenase-homologous genes in deep subseafloor sedimentary metagenomes.</title>
        <authorList>
            <person name="Kawai M."/>
            <person name="Futagami T."/>
            <person name="Toyoda A."/>
            <person name="Takaki Y."/>
            <person name="Nishi S."/>
            <person name="Hori S."/>
            <person name="Arai W."/>
            <person name="Tsubouchi T."/>
            <person name="Morono Y."/>
            <person name="Uchiyama I."/>
            <person name="Ito T."/>
            <person name="Fujiyama A."/>
            <person name="Inagaki F."/>
            <person name="Takami H."/>
        </authorList>
    </citation>
    <scope>NUCLEOTIDE SEQUENCE</scope>
    <source>
        <strain evidence="10">Expedition CK06-06</strain>
    </source>
</reference>
<comment type="caution">
    <text evidence="10">The sequence shown here is derived from an EMBL/GenBank/DDBJ whole genome shotgun (WGS) entry which is preliminary data.</text>
</comment>
<accession>X0Z1E3</accession>
<dbReference type="Pfam" id="PF02699">
    <property type="entry name" value="YajC"/>
    <property type="match status" value="1"/>
</dbReference>
<protein>
    <recommendedName>
        <fullName evidence="11">Sec translocon accessory complex subunit YajC</fullName>
    </recommendedName>
</protein>
<evidence type="ECO:0000256" key="3">
    <source>
        <dbReference type="ARBA" id="ARBA00022475"/>
    </source>
</evidence>
<evidence type="ECO:0000256" key="1">
    <source>
        <dbReference type="ARBA" id="ARBA00004162"/>
    </source>
</evidence>
<dbReference type="GO" id="GO:0005886">
    <property type="term" value="C:plasma membrane"/>
    <property type="evidence" value="ECO:0007669"/>
    <property type="project" value="UniProtKB-SubCell"/>
</dbReference>
<keyword evidence="5" id="KW-0653">Protein transport</keyword>
<keyword evidence="6 9" id="KW-1133">Transmembrane helix</keyword>
<evidence type="ECO:0000256" key="7">
    <source>
        <dbReference type="ARBA" id="ARBA00023010"/>
    </source>
</evidence>
<dbReference type="PANTHER" id="PTHR33909:SF1">
    <property type="entry name" value="SEC TRANSLOCON ACCESSORY COMPLEX SUBUNIT YAJC"/>
    <property type="match status" value="1"/>
</dbReference>
<dbReference type="GO" id="GO:0015031">
    <property type="term" value="P:protein transport"/>
    <property type="evidence" value="ECO:0007669"/>
    <property type="project" value="UniProtKB-KW"/>
</dbReference>
<evidence type="ECO:0000313" key="10">
    <source>
        <dbReference type="EMBL" id="GAG54318.1"/>
    </source>
</evidence>
<dbReference type="AlphaFoldDB" id="X0Z1E3"/>
<dbReference type="PANTHER" id="PTHR33909">
    <property type="entry name" value="SEC TRANSLOCON ACCESSORY COMPLEX SUBUNIT YAJC"/>
    <property type="match status" value="1"/>
</dbReference>
<name>X0Z1E3_9ZZZZ</name>
<gene>
    <name evidence="10" type="ORF">S01H4_16290</name>
</gene>
<keyword evidence="4 9" id="KW-0812">Transmembrane</keyword>
<evidence type="ECO:0000256" key="6">
    <source>
        <dbReference type="ARBA" id="ARBA00022989"/>
    </source>
</evidence>
<keyword evidence="8 9" id="KW-0472">Membrane</keyword>
<evidence type="ECO:0000256" key="8">
    <source>
        <dbReference type="ARBA" id="ARBA00023136"/>
    </source>
</evidence>
<evidence type="ECO:0000256" key="9">
    <source>
        <dbReference type="SAM" id="Phobius"/>
    </source>
</evidence>
<evidence type="ECO:0000256" key="5">
    <source>
        <dbReference type="ARBA" id="ARBA00022927"/>
    </source>
</evidence>
<dbReference type="SMART" id="SM01323">
    <property type="entry name" value="YajC"/>
    <property type="match status" value="1"/>
</dbReference>
<organism evidence="10">
    <name type="scientific">marine sediment metagenome</name>
    <dbReference type="NCBI Taxonomy" id="412755"/>
    <lineage>
        <taxon>unclassified sequences</taxon>
        <taxon>metagenomes</taxon>
        <taxon>ecological metagenomes</taxon>
    </lineage>
</organism>
<dbReference type="PRINTS" id="PR01853">
    <property type="entry name" value="YAJCTRNLCASE"/>
</dbReference>